<keyword evidence="1" id="KW-0732">Signal</keyword>
<dbReference type="Pfam" id="PF07635">
    <property type="entry name" value="PSCyt1"/>
    <property type="match status" value="1"/>
</dbReference>
<sequence precursor="true">MPAPLARVLTWVSTLTLAATFSFADDVNFRRDVLPILSDACFQCHGPDEAAREADLRLDTAEGAAGMLDAQDPPQSELIQRIVSTDSGEIMPPPDSGKKLSGKQIQTLQQWVRQGAKYEQHWAFSPPAWPEIPSVSHPEWITNPIDAFVARRLEDENLSPSRRADNATLVRRLWIDLIGLPPTPAEVDLWVSRLSNSSERSQAYDDLVTHLLDSPHFGERWARLWLDAARYADSDGYEKDKPRQAWFYRDWVIDSFNSDRPYDDFLIRQIAGDLLPGAKQSDRVATGFLRNSMVNEEGGADPEQFRMEAMFDRMDAIGKAVLGLTIQCAQCHSHKYDPLTHEEYYQLFACLNNTDDAIISVYTPDEQAKRHEILKQVRQIESDIKRRFPDHRDRMADWEQEIQSQPSPTWQTPKLTFLDSALSGSKFLLQSDGSYLCQSYAPTNFKPKMTGIVTGESITGIRLDLLTHPNLPRSGPGRSVDGTWALSEITAEYALSGSPDKIHAVKFARATADLSPAEHPLPSRYDNRNKATRVLGPIQFAIDGDEKTAWSNDVGHPHRNKPQTARFVLEQPVSIPPGQHAIVTVYLAQRHGGWNSDDNQTINIGRFKLSFTGDLIPDTDPLPIEIEEILSRTLDQRDAGDWDTLLSHWRTTVDEFAEWNTEIELAWAEHPDGTTQLTLSQRDEPRPTALLTRGDFLNPQHVVQPGTPKFLHESAQSTAAPRLRLAQWLASRQSPTTARSIVNRIWQAYFGIGLVETSDDLGTQSSPPSHPELLDHLAMELMENGWSLKHLHRLIVTSSTYQQSSQVTPELLDRDPYNRLLARGARFRVPAESVRDIALATSGLINDEIGGPSVYPPAPEFLFTPPVSYGPKTWNTEQDEDRYRRALYTFRFRSVPYPMLENFDAVTGNISCVRRSKSNTPMQALTSLNEPMLMECSVAMAQEIIDGSTDTRQRLTQALRRCVARKPRADELRVLTDYLDRQDKRLANGELDAGEIISAGPPSIIQGLEQPAARELASWTLLCRVLLNLDETITRQ</sequence>
<feature type="chain" id="PRO_5022696000" evidence="1">
    <location>
        <begin position="25"/>
        <end position="1036"/>
    </location>
</feature>
<dbReference type="AlphaFoldDB" id="A0A5C6A1J7"/>
<feature type="domain" description="Cytochrome C Planctomycete-type" evidence="4">
    <location>
        <begin position="41"/>
        <end position="95"/>
    </location>
</feature>
<dbReference type="InterPro" id="IPR011444">
    <property type="entry name" value="DUF1549"/>
</dbReference>
<dbReference type="Pfam" id="PF07587">
    <property type="entry name" value="PSD1"/>
    <property type="match status" value="1"/>
</dbReference>
<dbReference type="SUPFAM" id="SSF46626">
    <property type="entry name" value="Cytochrome c"/>
    <property type="match status" value="1"/>
</dbReference>
<name>A0A5C6A1J7_9BACT</name>
<keyword evidence="6" id="KW-1185">Reference proteome</keyword>
<dbReference type="Proteomes" id="UP000320176">
    <property type="component" value="Unassembled WGS sequence"/>
</dbReference>
<proteinExistence type="predicted"/>
<protein>
    <submittedName>
        <fullName evidence="5">Planctomycete cytochrome C</fullName>
    </submittedName>
</protein>
<dbReference type="PANTHER" id="PTHR35889">
    <property type="entry name" value="CYCLOINULO-OLIGOSACCHARIDE FRUCTANOTRANSFERASE-RELATED"/>
    <property type="match status" value="1"/>
</dbReference>
<reference evidence="5 6" key="1">
    <citation type="submission" date="2019-02" db="EMBL/GenBank/DDBJ databases">
        <title>Deep-cultivation of Planctomycetes and their phenomic and genomic characterization uncovers novel biology.</title>
        <authorList>
            <person name="Wiegand S."/>
            <person name="Jogler M."/>
            <person name="Boedeker C."/>
            <person name="Pinto D."/>
            <person name="Vollmers J."/>
            <person name="Rivas-Marin E."/>
            <person name="Kohn T."/>
            <person name="Peeters S.H."/>
            <person name="Heuer A."/>
            <person name="Rast P."/>
            <person name="Oberbeckmann S."/>
            <person name="Bunk B."/>
            <person name="Jeske O."/>
            <person name="Meyerdierks A."/>
            <person name="Storesund J.E."/>
            <person name="Kallscheuer N."/>
            <person name="Luecker S."/>
            <person name="Lage O.M."/>
            <person name="Pohl T."/>
            <person name="Merkel B.J."/>
            <person name="Hornburger P."/>
            <person name="Mueller R.-W."/>
            <person name="Bruemmer F."/>
            <person name="Labrenz M."/>
            <person name="Spormann A.M."/>
            <person name="Op Den Camp H."/>
            <person name="Overmann J."/>
            <person name="Amann R."/>
            <person name="Jetten M.S.M."/>
            <person name="Mascher T."/>
            <person name="Medema M.H."/>
            <person name="Devos D.P."/>
            <person name="Kaster A.-K."/>
            <person name="Ovreas L."/>
            <person name="Rohde M."/>
            <person name="Galperin M.Y."/>
            <person name="Jogler C."/>
        </authorList>
    </citation>
    <scope>NUCLEOTIDE SEQUENCE [LARGE SCALE GENOMIC DNA]</scope>
    <source>
        <strain evidence="5 6">Pla52n</strain>
    </source>
</reference>
<feature type="domain" description="DUF1553" evidence="3">
    <location>
        <begin position="722"/>
        <end position="979"/>
    </location>
</feature>
<organism evidence="5 6">
    <name type="scientific">Stieleria varia</name>
    <dbReference type="NCBI Taxonomy" id="2528005"/>
    <lineage>
        <taxon>Bacteria</taxon>
        <taxon>Pseudomonadati</taxon>
        <taxon>Planctomycetota</taxon>
        <taxon>Planctomycetia</taxon>
        <taxon>Pirellulales</taxon>
        <taxon>Pirellulaceae</taxon>
        <taxon>Stieleria</taxon>
    </lineage>
</organism>
<dbReference type="RefSeq" id="WP_146522827.1">
    <property type="nucleotide sequence ID" value="NZ_CP151726.1"/>
</dbReference>
<dbReference type="Pfam" id="PF07583">
    <property type="entry name" value="PSCyt2"/>
    <property type="match status" value="1"/>
</dbReference>
<feature type="domain" description="DUF1549" evidence="2">
    <location>
        <begin position="144"/>
        <end position="355"/>
    </location>
</feature>
<evidence type="ECO:0000259" key="4">
    <source>
        <dbReference type="Pfam" id="PF07635"/>
    </source>
</evidence>
<dbReference type="OrthoDB" id="127107at2"/>
<evidence type="ECO:0000313" key="5">
    <source>
        <dbReference type="EMBL" id="TWT93190.1"/>
    </source>
</evidence>
<feature type="signal peptide" evidence="1">
    <location>
        <begin position="1"/>
        <end position="24"/>
    </location>
</feature>
<dbReference type="InterPro" id="IPR022655">
    <property type="entry name" value="DUF1553"/>
</dbReference>
<evidence type="ECO:0000313" key="6">
    <source>
        <dbReference type="Proteomes" id="UP000320176"/>
    </source>
</evidence>
<dbReference type="InterPro" id="IPR011429">
    <property type="entry name" value="Cyt_c_Planctomycete-type"/>
</dbReference>
<comment type="caution">
    <text evidence="5">The sequence shown here is derived from an EMBL/GenBank/DDBJ whole genome shotgun (WGS) entry which is preliminary data.</text>
</comment>
<dbReference type="PANTHER" id="PTHR35889:SF3">
    <property type="entry name" value="F-BOX DOMAIN-CONTAINING PROTEIN"/>
    <property type="match status" value="1"/>
</dbReference>
<gene>
    <name evidence="5" type="ORF">Pla52n_58470</name>
</gene>
<evidence type="ECO:0000259" key="2">
    <source>
        <dbReference type="Pfam" id="PF07583"/>
    </source>
</evidence>
<dbReference type="EMBL" id="SJPN01000009">
    <property type="protein sequence ID" value="TWT93190.1"/>
    <property type="molecule type" value="Genomic_DNA"/>
</dbReference>
<evidence type="ECO:0000256" key="1">
    <source>
        <dbReference type="SAM" id="SignalP"/>
    </source>
</evidence>
<evidence type="ECO:0000259" key="3">
    <source>
        <dbReference type="Pfam" id="PF07587"/>
    </source>
</evidence>
<dbReference type="InterPro" id="IPR036909">
    <property type="entry name" value="Cyt_c-like_dom_sf"/>
</dbReference>
<accession>A0A5C6A1J7</accession>
<dbReference type="GO" id="GO:0009055">
    <property type="term" value="F:electron transfer activity"/>
    <property type="evidence" value="ECO:0007669"/>
    <property type="project" value="InterPro"/>
</dbReference>
<dbReference type="GO" id="GO:0020037">
    <property type="term" value="F:heme binding"/>
    <property type="evidence" value="ECO:0007669"/>
    <property type="project" value="InterPro"/>
</dbReference>